<comment type="caution">
    <text evidence="1">The sequence shown here is derived from an EMBL/GenBank/DDBJ whole genome shotgun (WGS) entry which is preliminary data.</text>
</comment>
<name>X1UAG6_9ZZZZ</name>
<proteinExistence type="predicted"/>
<gene>
    <name evidence="1" type="ORF">S12H4_37144</name>
</gene>
<reference evidence="1" key="1">
    <citation type="journal article" date="2014" name="Front. Microbiol.">
        <title>High frequency of phylogenetically diverse reductive dehalogenase-homologous genes in deep subseafloor sedimentary metagenomes.</title>
        <authorList>
            <person name="Kawai M."/>
            <person name="Futagami T."/>
            <person name="Toyoda A."/>
            <person name="Takaki Y."/>
            <person name="Nishi S."/>
            <person name="Hori S."/>
            <person name="Arai W."/>
            <person name="Tsubouchi T."/>
            <person name="Morono Y."/>
            <person name="Uchiyama I."/>
            <person name="Ito T."/>
            <person name="Fujiyama A."/>
            <person name="Inagaki F."/>
            <person name="Takami H."/>
        </authorList>
    </citation>
    <scope>NUCLEOTIDE SEQUENCE</scope>
    <source>
        <strain evidence="1">Expedition CK06-06</strain>
    </source>
</reference>
<sequence>MKIGLKLFETGYRFGSDERARIYLTNTLEKPKDISDYFEQMAPAFAHEAIAANRIKEKNSITILVGNPPYSNYSANLSPLCRKIVNKYRNYHGVAIRERNQLQFERNIQDDFVKFVAIGEDLIMSGGEGIFGMITNATMLGSRSLRGMREHLRHTFDDMYELHLHGGTNEIFEGAEGDQNVFDIEQAVAIHIYQRKDGKGCGSVKLYDLVGSRLKKYEALSKETITSRPYQEIIPDDDNCGFLVQDEHSAKSLTIMSNIFVQYGAG</sequence>
<evidence type="ECO:0000313" key="1">
    <source>
        <dbReference type="EMBL" id="GAI96865.1"/>
    </source>
</evidence>
<accession>X1UAG6</accession>
<feature type="non-terminal residue" evidence="1">
    <location>
        <position position="266"/>
    </location>
</feature>
<dbReference type="Gene3D" id="3.40.50.150">
    <property type="entry name" value="Vaccinia Virus protein VP39"/>
    <property type="match status" value="1"/>
</dbReference>
<dbReference type="EMBL" id="BARW01022211">
    <property type="protein sequence ID" value="GAI96865.1"/>
    <property type="molecule type" value="Genomic_DNA"/>
</dbReference>
<dbReference type="AlphaFoldDB" id="X1UAG6"/>
<organism evidence="1">
    <name type="scientific">marine sediment metagenome</name>
    <dbReference type="NCBI Taxonomy" id="412755"/>
    <lineage>
        <taxon>unclassified sequences</taxon>
        <taxon>metagenomes</taxon>
        <taxon>ecological metagenomes</taxon>
    </lineage>
</organism>
<protein>
    <submittedName>
        <fullName evidence="1">Uncharacterized protein</fullName>
    </submittedName>
</protein>
<dbReference type="SUPFAM" id="SSF53335">
    <property type="entry name" value="S-adenosyl-L-methionine-dependent methyltransferases"/>
    <property type="match status" value="1"/>
</dbReference>
<dbReference type="InterPro" id="IPR029063">
    <property type="entry name" value="SAM-dependent_MTases_sf"/>
</dbReference>